<reference evidence="5" key="1">
    <citation type="submission" date="2020-11" db="EMBL/GenBank/DDBJ databases">
        <authorList>
            <person name="Tran Van P."/>
        </authorList>
    </citation>
    <scope>NUCLEOTIDE SEQUENCE</scope>
</reference>
<gene>
    <name evidence="5" type="ORF">DSTB1V02_LOCUS6524</name>
</gene>
<evidence type="ECO:0000313" key="6">
    <source>
        <dbReference type="Proteomes" id="UP000677054"/>
    </source>
</evidence>
<dbReference type="PROSITE" id="PS00021">
    <property type="entry name" value="KRINGLE_1"/>
    <property type="match status" value="1"/>
</dbReference>
<dbReference type="EMBL" id="CAJPEV010001205">
    <property type="protein sequence ID" value="CAG0891348.1"/>
    <property type="molecule type" value="Genomic_DNA"/>
</dbReference>
<dbReference type="PROSITE" id="PS50070">
    <property type="entry name" value="KRINGLE_2"/>
    <property type="match status" value="1"/>
</dbReference>
<dbReference type="InterPro" id="IPR000001">
    <property type="entry name" value="Kringle"/>
</dbReference>
<dbReference type="Pfam" id="PF00051">
    <property type="entry name" value="Kringle"/>
    <property type="match status" value="1"/>
</dbReference>
<feature type="domain" description="Kringle" evidence="4">
    <location>
        <begin position="295"/>
        <end position="381"/>
    </location>
</feature>
<evidence type="ECO:0000313" key="5">
    <source>
        <dbReference type="EMBL" id="CAD7246677.1"/>
    </source>
</evidence>
<dbReference type="InterPro" id="IPR050759">
    <property type="entry name" value="Serine_protease_kringle"/>
</dbReference>
<keyword evidence="1 3" id="KW-0420">Kringle</keyword>
<dbReference type="InterPro" id="IPR038178">
    <property type="entry name" value="Kringle_sf"/>
</dbReference>
<accession>A0A7R9A736</accession>
<dbReference type="InterPro" id="IPR013806">
    <property type="entry name" value="Kringle-like"/>
</dbReference>
<evidence type="ECO:0000256" key="1">
    <source>
        <dbReference type="ARBA" id="ARBA00022572"/>
    </source>
</evidence>
<evidence type="ECO:0000256" key="3">
    <source>
        <dbReference type="PROSITE-ProRule" id="PRU00121"/>
    </source>
</evidence>
<keyword evidence="2 3" id="KW-1015">Disulfide bond</keyword>
<evidence type="ECO:0000259" key="4">
    <source>
        <dbReference type="PROSITE" id="PS50070"/>
    </source>
</evidence>
<name>A0A7R9A736_9CRUS</name>
<feature type="disulfide bond" evidence="3">
    <location>
        <begin position="353"/>
        <end position="376"/>
    </location>
</feature>
<keyword evidence="6" id="KW-1185">Reference proteome</keyword>
<dbReference type="PANTHER" id="PTHR24261">
    <property type="entry name" value="PLASMINOGEN-RELATED"/>
    <property type="match status" value="1"/>
</dbReference>
<comment type="caution">
    <text evidence="3">Lacks conserved residue(s) required for the propagation of feature annotation.</text>
</comment>
<dbReference type="OrthoDB" id="1915767at2759"/>
<dbReference type="EMBL" id="LR900722">
    <property type="protein sequence ID" value="CAD7246677.1"/>
    <property type="molecule type" value="Genomic_DNA"/>
</dbReference>
<dbReference type="PRINTS" id="PR00018">
    <property type="entry name" value="KRINGLE"/>
</dbReference>
<dbReference type="Proteomes" id="UP000677054">
    <property type="component" value="Unassembled WGS sequence"/>
</dbReference>
<dbReference type="PANTHER" id="PTHR24261:SF7">
    <property type="entry name" value="KRINGLE DOMAIN-CONTAINING PROTEIN"/>
    <property type="match status" value="1"/>
</dbReference>
<dbReference type="AlphaFoldDB" id="A0A7R9A736"/>
<dbReference type="SMART" id="SM00130">
    <property type="entry name" value="KR"/>
    <property type="match status" value="1"/>
</dbReference>
<sequence>MRDAREAISGDVLRKNRSKSMPIPRGIRAFLTPVLIPCLFWSGVSSKFNVYHAVYQGQRYGNLSLELKVENFEECHLKCVMIKASQACYAFNHNEKDGSCQLIHNGKSHLVPSTEYQAYVQFLCLTDYPRIENAEESFDGWTGKHPAPRGGMVNFSCKHPRGFRDGQKDHQATCSSFVADAWCATFIENEKDLCPPPQSCVAEYPSIENATVTYDRWDGKYPAPPGSSVIYTCPHSSRFNDGSDVHNATCSFRIDDTWNSSFQDRHVRCQDANVTDAHYHIDTGEVVECRMTTMGMEYRGTRNQSQTGKECRLWAENYFTADITTIRDDKNIFSSPNEQYLQVIIKSLDLNYCRNPTMLARPWCFVLGGTLDWEYCDIPFCSGREGLRSFDL</sequence>
<organism evidence="5">
    <name type="scientific">Darwinula stevensoni</name>
    <dbReference type="NCBI Taxonomy" id="69355"/>
    <lineage>
        <taxon>Eukaryota</taxon>
        <taxon>Metazoa</taxon>
        <taxon>Ecdysozoa</taxon>
        <taxon>Arthropoda</taxon>
        <taxon>Crustacea</taxon>
        <taxon>Oligostraca</taxon>
        <taxon>Ostracoda</taxon>
        <taxon>Podocopa</taxon>
        <taxon>Podocopida</taxon>
        <taxon>Darwinulocopina</taxon>
        <taxon>Darwinuloidea</taxon>
        <taxon>Darwinulidae</taxon>
        <taxon>Darwinula</taxon>
    </lineage>
</organism>
<dbReference type="Gene3D" id="2.40.20.10">
    <property type="entry name" value="Plasminogen Kringle 4"/>
    <property type="match status" value="1"/>
</dbReference>
<protein>
    <recommendedName>
        <fullName evidence="4">Kringle domain-containing protein</fullName>
    </recommendedName>
</protein>
<proteinExistence type="predicted"/>
<evidence type="ECO:0000256" key="2">
    <source>
        <dbReference type="ARBA" id="ARBA00023157"/>
    </source>
</evidence>
<dbReference type="InterPro" id="IPR018056">
    <property type="entry name" value="Kringle_CS"/>
</dbReference>
<dbReference type="SUPFAM" id="SSF57440">
    <property type="entry name" value="Kringle-like"/>
    <property type="match status" value="1"/>
</dbReference>
<dbReference type="SUPFAM" id="SSF57414">
    <property type="entry name" value="Hairpin loop containing domain-like"/>
    <property type="match status" value="1"/>
</dbReference>